<gene>
    <name evidence="1" type="ORF">MN202_04710</name>
</gene>
<name>A0ABU8C409_9GAMM</name>
<comment type="caution">
    <text evidence="1">The sequence shown here is derived from an EMBL/GenBank/DDBJ whole genome shotgun (WGS) entry which is preliminary data.</text>
</comment>
<dbReference type="RefSeq" id="WP_335734938.1">
    <property type="nucleotide sequence ID" value="NZ_JALAAR010000003.1"/>
</dbReference>
<dbReference type="EMBL" id="JALAAR010000003">
    <property type="protein sequence ID" value="MEH8016519.1"/>
    <property type="molecule type" value="Genomic_DNA"/>
</dbReference>
<evidence type="ECO:0000313" key="2">
    <source>
        <dbReference type="Proteomes" id="UP001375382"/>
    </source>
</evidence>
<sequence>MNIECPHCDTGNTIEFAENISCHKCQKSFAGFSFRKITGSIFSTGLILVGTAIIGQKIDREFFEADRYPSAAIYEIISYCSNPPGVNLTKNMQQSLTRSCACALDKTMPDVSGKDLKRQSAEFVELFSKNLKSCH</sequence>
<organism evidence="1 2">
    <name type="scientific">Rheinheimera muenzenbergensis</name>
    <dbReference type="NCBI Taxonomy" id="1193628"/>
    <lineage>
        <taxon>Bacteria</taxon>
        <taxon>Pseudomonadati</taxon>
        <taxon>Pseudomonadota</taxon>
        <taxon>Gammaproteobacteria</taxon>
        <taxon>Chromatiales</taxon>
        <taxon>Chromatiaceae</taxon>
        <taxon>Rheinheimera</taxon>
    </lineage>
</organism>
<reference evidence="1 2" key="1">
    <citation type="journal article" date="2023" name="Ecotoxicol. Environ. Saf.">
        <title>Mercury remediation potential of mercury-resistant strain Rheinheimera metallidurans sp. nov. isolated from a municipal waste dumping site.</title>
        <authorList>
            <person name="Yadav V."/>
            <person name="Manjhi A."/>
            <person name="Vadakedath N."/>
        </authorList>
    </citation>
    <scope>NUCLEOTIDE SEQUENCE [LARGE SCALE GENOMIC DNA]</scope>
    <source>
        <strain evidence="1 2">E-49</strain>
    </source>
</reference>
<proteinExistence type="predicted"/>
<protein>
    <submittedName>
        <fullName evidence="1">Uncharacterized protein</fullName>
    </submittedName>
</protein>
<accession>A0ABU8C409</accession>
<dbReference type="Proteomes" id="UP001375382">
    <property type="component" value="Unassembled WGS sequence"/>
</dbReference>
<evidence type="ECO:0000313" key="1">
    <source>
        <dbReference type="EMBL" id="MEH8016519.1"/>
    </source>
</evidence>
<keyword evidence="2" id="KW-1185">Reference proteome</keyword>